<keyword evidence="1" id="KW-0472">Membrane</keyword>
<feature type="transmembrane region" description="Helical" evidence="1">
    <location>
        <begin position="92"/>
        <end position="109"/>
    </location>
</feature>
<evidence type="ECO:0000313" key="2">
    <source>
        <dbReference type="EMBL" id="KRZ17828.1"/>
    </source>
</evidence>
<comment type="caution">
    <text evidence="2">The sequence shown here is derived from an EMBL/GenBank/DDBJ whole genome shotgun (WGS) entry which is preliminary data.</text>
</comment>
<proteinExistence type="predicted"/>
<reference evidence="2 3" key="1">
    <citation type="submission" date="2015-01" db="EMBL/GenBank/DDBJ databases">
        <title>Evolution of Trichinella species and genotypes.</title>
        <authorList>
            <person name="Korhonen P.K."/>
            <person name="Edoardo P."/>
            <person name="Giuseppe L.R."/>
            <person name="Gasser R.B."/>
        </authorList>
    </citation>
    <scope>NUCLEOTIDE SEQUENCE [LARGE SCALE GENOMIC DNA]</scope>
    <source>
        <strain evidence="2">ISS1029</strain>
    </source>
</reference>
<gene>
    <name evidence="2" type="ORF">T11_7553</name>
</gene>
<sequence length="128" mass="14857">MNKFVFNELNCTERYRASAMYTKINKYPLKRCFIPAAGCRHGFAFAQLLCQLFRKSRLGPHRLGSFNKICIVHANSNNRYLKISKANLQTEIIVFSLFYYKFTVVAYLVSGRKSSMKLKIGKPPRSYI</sequence>
<accession>A0A0V1I5V1</accession>
<evidence type="ECO:0000313" key="3">
    <source>
        <dbReference type="Proteomes" id="UP000055024"/>
    </source>
</evidence>
<keyword evidence="1" id="KW-0812">Transmembrane</keyword>
<dbReference type="AlphaFoldDB" id="A0A0V1I5V1"/>
<dbReference type="OrthoDB" id="5920553at2759"/>
<keyword evidence="3" id="KW-1185">Reference proteome</keyword>
<name>A0A0V1I5V1_9BILA</name>
<dbReference type="EMBL" id="JYDP01000005">
    <property type="protein sequence ID" value="KRZ17828.1"/>
    <property type="molecule type" value="Genomic_DNA"/>
</dbReference>
<keyword evidence="1" id="KW-1133">Transmembrane helix</keyword>
<evidence type="ECO:0000256" key="1">
    <source>
        <dbReference type="SAM" id="Phobius"/>
    </source>
</evidence>
<protein>
    <submittedName>
        <fullName evidence="2">Uncharacterized protein</fullName>
    </submittedName>
</protein>
<dbReference type="Proteomes" id="UP000055024">
    <property type="component" value="Unassembled WGS sequence"/>
</dbReference>
<organism evidence="2 3">
    <name type="scientific">Trichinella zimbabwensis</name>
    <dbReference type="NCBI Taxonomy" id="268475"/>
    <lineage>
        <taxon>Eukaryota</taxon>
        <taxon>Metazoa</taxon>
        <taxon>Ecdysozoa</taxon>
        <taxon>Nematoda</taxon>
        <taxon>Enoplea</taxon>
        <taxon>Dorylaimia</taxon>
        <taxon>Trichinellida</taxon>
        <taxon>Trichinellidae</taxon>
        <taxon>Trichinella</taxon>
    </lineage>
</organism>